<dbReference type="EMBL" id="JAUPFM010000144">
    <property type="protein sequence ID" value="KAK2812120.1"/>
    <property type="molecule type" value="Genomic_DNA"/>
</dbReference>
<organism evidence="1 2">
    <name type="scientific">Channa striata</name>
    <name type="common">Snakehead murrel</name>
    <name type="synonym">Ophicephalus striatus</name>
    <dbReference type="NCBI Taxonomy" id="64152"/>
    <lineage>
        <taxon>Eukaryota</taxon>
        <taxon>Metazoa</taxon>
        <taxon>Chordata</taxon>
        <taxon>Craniata</taxon>
        <taxon>Vertebrata</taxon>
        <taxon>Euteleostomi</taxon>
        <taxon>Actinopterygii</taxon>
        <taxon>Neopterygii</taxon>
        <taxon>Teleostei</taxon>
        <taxon>Neoteleostei</taxon>
        <taxon>Acanthomorphata</taxon>
        <taxon>Anabantaria</taxon>
        <taxon>Anabantiformes</taxon>
        <taxon>Channoidei</taxon>
        <taxon>Channidae</taxon>
        <taxon>Channa</taxon>
    </lineage>
</organism>
<evidence type="ECO:0000313" key="2">
    <source>
        <dbReference type="Proteomes" id="UP001187415"/>
    </source>
</evidence>
<proteinExistence type="predicted"/>
<evidence type="ECO:0000313" key="1">
    <source>
        <dbReference type="EMBL" id="KAK2812120.1"/>
    </source>
</evidence>
<protein>
    <submittedName>
        <fullName evidence="1">Uncharacterized protein</fullName>
    </submittedName>
</protein>
<comment type="caution">
    <text evidence="1">The sequence shown here is derived from an EMBL/GenBank/DDBJ whole genome shotgun (WGS) entry which is preliminary data.</text>
</comment>
<dbReference type="Proteomes" id="UP001187415">
    <property type="component" value="Unassembled WGS sequence"/>
</dbReference>
<keyword evidence="2" id="KW-1185">Reference proteome</keyword>
<gene>
    <name evidence="1" type="ORF">Q5P01_000073</name>
</gene>
<reference evidence="1" key="1">
    <citation type="submission" date="2023-07" db="EMBL/GenBank/DDBJ databases">
        <title>Chromosome-level Genome Assembly of Striped Snakehead (Channa striata).</title>
        <authorList>
            <person name="Liu H."/>
        </authorList>
    </citation>
    <scope>NUCLEOTIDE SEQUENCE</scope>
    <source>
        <strain evidence="1">Gz</strain>
        <tissue evidence="1">Muscle</tissue>
    </source>
</reference>
<dbReference type="AlphaFoldDB" id="A0AA88IFY7"/>
<accession>A0AA88IFY7</accession>
<name>A0AA88IFY7_CHASR</name>
<sequence>MFNPRMPEGIGLEVIHSASRLKNVVNLIIATERLMVKNSKSVLSTDFSDEHLLHIMLESVLEDLVPPSRHLGKIGSHASSVPCLLQRRPDRVKS</sequence>